<keyword evidence="2" id="KW-0378">Hydrolase</keyword>
<dbReference type="EMBL" id="JACWMY010000006">
    <property type="protein sequence ID" value="MBD1364708.1"/>
    <property type="molecule type" value="Genomic_DNA"/>
</dbReference>
<organism evidence="2 3">
    <name type="scientific">Mucilaginibacter pankratovii</name>
    <dbReference type="NCBI Taxonomy" id="2772110"/>
    <lineage>
        <taxon>Bacteria</taxon>
        <taxon>Pseudomonadati</taxon>
        <taxon>Bacteroidota</taxon>
        <taxon>Sphingobacteriia</taxon>
        <taxon>Sphingobacteriales</taxon>
        <taxon>Sphingobacteriaceae</taxon>
        <taxon>Mucilaginibacter</taxon>
    </lineage>
</organism>
<dbReference type="InterPro" id="IPR012296">
    <property type="entry name" value="Nuclease_put_TT1808"/>
</dbReference>
<name>A0ABR7WQV4_9SPHI</name>
<evidence type="ECO:0000313" key="3">
    <source>
        <dbReference type="Proteomes" id="UP000606600"/>
    </source>
</evidence>
<keyword evidence="2" id="KW-0255">Endonuclease</keyword>
<sequence length="160" mass="17855">MLPEGTRCEVIFNELIMSPAPSREHQLLVIKLTSLLFQFLQDNPVGTLLSAPFDVYIGEQQSVVQPDLFVVLNDEKEIMQTNGVHGAPALIIAILSSNRAYDTKRKRALYEKAGVKEYFMIDPENKNTTLLTLDASGVYQQTYEQTGVLKSALLACDISF</sequence>
<accession>A0ABR7WQV4</accession>
<evidence type="ECO:0000259" key="1">
    <source>
        <dbReference type="Pfam" id="PF05685"/>
    </source>
</evidence>
<dbReference type="InterPro" id="IPR011335">
    <property type="entry name" value="Restrct_endonuc-II-like"/>
</dbReference>
<dbReference type="Proteomes" id="UP000606600">
    <property type="component" value="Unassembled WGS sequence"/>
</dbReference>
<dbReference type="SUPFAM" id="SSF52980">
    <property type="entry name" value="Restriction endonuclease-like"/>
    <property type="match status" value="1"/>
</dbReference>
<gene>
    <name evidence="2" type="ORF">IDJ77_12885</name>
</gene>
<feature type="domain" description="Putative restriction endonuclease" evidence="1">
    <location>
        <begin position="3"/>
        <end position="142"/>
    </location>
</feature>
<comment type="caution">
    <text evidence="2">The sequence shown here is derived from an EMBL/GenBank/DDBJ whole genome shotgun (WGS) entry which is preliminary data.</text>
</comment>
<keyword evidence="2" id="KW-0540">Nuclease</keyword>
<evidence type="ECO:0000313" key="2">
    <source>
        <dbReference type="EMBL" id="MBD1364708.1"/>
    </source>
</evidence>
<dbReference type="Gene3D" id="3.90.1570.10">
    <property type="entry name" value="tt1808, chain A"/>
    <property type="match status" value="1"/>
</dbReference>
<dbReference type="PANTHER" id="PTHR34107">
    <property type="entry name" value="SLL0198 PROTEIN-RELATED"/>
    <property type="match status" value="1"/>
</dbReference>
<dbReference type="GO" id="GO:0004519">
    <property type="term" value="F:endonuclease activity"/>
    <property type="evidence" value="ECO:0007669"/>
    <property type="project" value="UniProtKB-KW"/>
</dbReference>
<reference evidence="2 3" key="1">
    <citation type="submission" date="2020-09" db="EMBL/GenBank/DDBJ databases">
        <title>Novel species of Mucilaginibacter isolated from a glacier on the Tibetan Plateau.</title>
        <authorList>
            <person name="Liu Q."/>
            <person name="Xin Y.-H."/>
        </authorList>
    </citation>
    <scope>NUCLEOTIDE SEQUENCE [LARGE SCALE GENOMIC DNA]</scope>
    <source>
        <strain evidence="2 3">ZT4R22</strain>
    </source>
</reference>
<dbReference type="PANTHER" id="PTHR34107:SF4">
    <property type="entry name" value="SLL1222 PROTEIN"/>
    <property type="match status" value="1"/>
</dbReference>
<protein>
    <submittedName>
        <fullName evidence="2">Uma2 family endonuclease</fullName>
    </submittedName>
</protein>
<dbReference type="CDD" id="cd06260">
    <property type="entry name" value="DUF820-like"/>
    <property type="match status" value="1"/>
</dbReference>
<dbReference type="InterPro" id="IPR008538">
    <property type="entry name" value="Uma2"/>
</dbReference>
<proteinExistence type="predicted"/>
<dbReference type="Pfam" id="PF05685">
    <property type="entry name" value="Uma2"/>
    <property type="match status" value="1"/>
</dbReference>
<keyword evidence="3" id="KW-1185">Reference proteome</keyword>